<dbReference type="RefSeq" id="XP_029223194.1">
    <property type="nucleotide sequence ID" value="XM_029376663.1"/>
</dbReference>
<comment type="caution">
    <text evidence="2">The sequence shown here is derived from an EMBL/GenBank/DDBJ whole genome shotgun (WGS) entry which is preliminary data.</text>
</comment>
<feature type="domain" description="Retrotransposon hot spot protein,C-terminal" evidence="1">
    <location>
        <begin position="2"/>
        <end position="107"/>
    </location>
</feature>
<evidence type="ECO:0000259" key="1">
    <source>
        <dbReference type="Pfam" id="PF07999"/>
    </source>
</evidence>
<dbReference type="EMBL" id="MKKU01001350">
    <property type="protein sequence ID" value="RNE95908.1"/>
    <property type="molecule type" value="Genomic_DNA"/>
</dbReference>
<keyword evidence="3" id="KW-1185">Reference proteome</keyword>
<dbReference type="Proteomes" id="UP000284403">
    <property type="component" value="Unassembled WGS sequence"/>
</dbReference>
<evidence type="ECO:0000313" key="3">
    <source>
        <dbReference type="Proteomes" id="UP000284403"/>
    </source>
</evidence>
<organism evidence="2 3">
    <name type="scientific">Trypanosoma conorhini</name>
    <dbReference type="NCBI Taxonomy" id="83891"/>
    <lineage>
        <taxon>Eukaryota</taxon>
        <taxon>Discoba</taxon>
        <taxon>Euglenozoa</taxon>
        <taxon>Kinetoplastea</taxon>
        <taxon>Metakinetoplastina</taxon>
        <taxon>Trypanosomatida</taxon>
        <taxon>Trypanosomatidae</taxon>
        <taxon>Trypanosoma</taxon>
    </lineage>
</organism>
<accession>A0A3R7K8L0</accession>
<dbReference type="InterPro" id="IPR046836">
    <property type="entry name" value="RHS_C"/>
</dbReference>
<gene>
    <name evidence="2" type="ORF">Tco025E_09860</name>
</gene>
<dbReference type="Pfam" id="PF07999">
    <property type="entry name" value="RHSP"/>
    <property type="match status" value="1"/>
</dbReference>
<dbReference type="GeneID" id="40323471"/>
<name>A0A3R7K8L0_9TRYP</name>
<protein>
    <submittedName>
        <fullName evidence="2">Retrotransposon hot spot (RHS) protein</fullName>
    </submittedName>
</protein>
<evidence type="ECO:0000313" key="2">
    <source>
        <dbReference type="EMBL" id="RNE95908.1"/>
    </source>
</evidence>
<reference evidence="2 3" key="1">
    <citation type="journal article" date="2018" name="BMC Genomics">
        <title>Genomic comparison of Trypanosoma conorhini and Trypanosoma rangeli to Trypanosoma cruzi strains of high and low virulence.</title>
        <authorList>
            <person name="Bradwell K.R."/>
            <person name="Koparde V.N."/>
            <person name="Matveyev A.V."/>
            <person name="Serrano M.G."/>
            <person name="Alves J.M."/>
            <person name="Parikh H."/>
            <person name="Huang B."/>
            <person name="Lee V."/>
            <person name="Espinosa-Alvarez O."/>
            <person name="Ortiz P.A."/>
            <person name="Costa-Martins A.G."/>
            <person name="Teixeira M.M."/>
            <person name="Buck G.A."/>
        </authorList>
    </citation>
    <scope>NUCLEOTIDE SEQUENCE [LARGE SCALE GENOMIC DNA]</scope>
    <source>
        <strain evidence="2 3">025E</strain>
    </source>
</reference>
<sequence length="117" mass="13486">MYLFRKTGYNARTVVEYHDTDEAVRAIRRLARDNVGGFFIFDVYSGPIVAGLPCERWGGIVLTSPEILNFENWRECRGAYFIFVNCHTAGEIKAFFAWEKREVAAWRATKRGKKKSA</sequence>
<proteinExistence type="predicted"/>
<dbReference type="AlphaFoldDB" id="A0A3R7K8L0"/>